<organism evidence="3 4">
    <name type="scientific">Psylliodes chrysocephalus</name>
    <dbReference type="NCBI Taxonomy" id="3402493"/>
    <lineage>
        <taxon>Eukaryota</taxon>
        <taxon>Metazoa</taxon>
        <taxon>Ecdysozoa</taxon>
        <taxon>Arthropoda</taxon>
        <taxon>Hexapoda</taxon>
        <taxon>Insecta</taxon>
        <taxon>Pterygota</taxon>
        <taxon>Neoptera</taxon>
        <taxon>Endopterygota</taxon>
        <taxon>Coleoptera</taxon>
        <taxon>Polyphaga</taxon>
        <taxon>Cucujiformia</taxon>
        <taxon>Chrysomeloidea</taxon>
        <taxon>Chrysomelidae</taxon>
        <taxon>Galerucinae</taxon>
        <taxon>Alticini</taxon>
        <taxon>Psylliodes</taxon>
    </lineage>
</organism>
<dbReference type="GO" id="GO:0046983">
    <property type="term" value="F:protein dimerization activity"/>
    <property type="evidence" value="ECO:0007669"/>
    <property type="project" value="InterPro"/>
</dbReference>
<evidence type="ECO:0000259" key="2">
    <source>
        <dbReference type="SMART" id="SM00597"/>
    </source>
</evidence>
<dbReference type="InterPro" id="IPR006580">
    <property type="entry name" value="Znf_TTF"/>
</dbReference>
<sequence>MPSKLKNKRGWNFIRSVASTLNLPDDCEKISSDTESLASTLNLPDDCEKISSDTEYKGVAKGGQGGAAAPPPKDSKKVAKYNATKVLILKRKKPEGASSDSDDSVGDLARPSTSKEPNLVPDSSINDCNKNDIGKFIGQASMLSTEMKKELLENTWSPSATYDFAEDAKHLKRKFNYSWLETYSPWLAYSRHQKGAFCKYCTLFPPNPNSFRGVLGSFIIRPFCKFKDIHEHCKKHMETHFHKMALEAAKSFLGSVPVDLQLNKYSRGIIEENRKIITSIISCITFCGSHDLALRGKHYGEGILEDLYKLRIDAGDLVLKKHIEHGKKNASYRSIDIQNEIIAICGDVIKADIVKKVKEAEAYSVLADETADISGTEQLSIGLRYFDEEANEVQEMFVGFVELKGLDAKSIAYCIDEFLTKEDLNPADKCVGFGFDGCSTMSGKDGGVQAILRKKYTKALFFHCSSHKLNLVINDLNILPEIRNTMGTTKDIINFFRESVLRRKLVPNIARLCETRWSEKHKTIRVFKENFPVILEALENLSREGNSATRKNAFQLHAAAFKISFILCITLIAKYSALLEPVVNALQSIALDVVKASQHVKRILQLLKSHRDNPERVTDEIIKDATVVAEKVALEEDITSMPRIVGKQRHRSNHPAESPSEFWKRSLIIPYLDSVITSLETRFAEENTPSFALSKLHPAQMQTMSVENLTETCETIAQFYNLPNIKIEVELWQQFWHNKPNSTDQTVVDILKEAKTFFPDTEKALKILIALPCTTCTVERSFSSLRRLKTWLRSTMSENRLNGLAMMSVHRKLIHGNLQDFNNKVVEKFTMNPRKLYFN</sequence>
<name>A0A9P0D793_9CUCU</name>
<feature type="compositionally biased region" description="Polar residues" evidence="1">
    <location>
        <begin position="111"/>
        <end position="126"/>
    </location>
</feature>
<dbReference type="SMART" id="SM00597">
    <property type="entry name" value="ZnF_TTF"/>
    <property type="match status" value="1"/>
</dbReference>
<dbReference type="Pfam" id="PF05699">
    <property type="entry name" value="Dimer_Tnp_hAT"/>
    <property type="match status" value="1"/>
</dbReference>
<evidence type="ECO:0000313" key="4">
    <source>
        <dbReference type="Proteomes" id="UP001153636"/>
    </source>
</evidence>
<dbReference type="EMBL" id="CAKMHV010000008">
    <property type="protein sequence ID" value="CAH1115888.1"/>
    <property type="molecule type" value="Genomic_DNA"/>
</dbReference>
<proteinExistence type="predicted"/>
<dbReference type="AlphaFoldDB" id="A0A9P0D793"/>
<evidence type="ECO:0000313" key="3">
    <source>
        <dbReference type="EMBL" id="CAH1115888.1"/>
    </source>
</evidence>
<dbReference type="InterPro" id="IPR012337">
    <property type="entry name" value="RNaseH-like_sf"/>
</dbReference>
<dbReference type="Pfam" id="PF14291">
    <property type="entry name" value="DUF4371"/>
    <property type="match status" value="1"/>
</dbReference>
<evidence type="ECO:0000256" key="1">
    <source>
        <dbReference type="SAM" id="MobiDB-lite"/>
    </source>
</evidence>
<accession>A0A9P0D793</accession>
<feature type="region of interest" description="Disordered" evidence="1">
    <location>
        <begin position="24"/>
        <end position="76"/>
    </location>
</feature>
<dbReference type="InterPro" id="IPR025398">
    <property type="entry name" value="DUF4371"/>
</dbReference>
<dbReference type="PANTHER" id="PTHR46289">
    <property type="entry name" value="52 KDA REPRESSOR OF THE INHIBITOR OF THE PROTEIN KINASE-LIKE PROTEIN-RELATED"/>
    <property type="match status" value="1"/>
</dbReference>
<reference evidence="3" key="1">
    <citation type="submission" date="2022-01" db="EMBL/GenBank/DDBJ databases">
        <authorList>
            <person name="King R."/>
        </authorList>
    </citation>
    <scope>NUCLEOTIDE SEQUENCE</scope>
</reference>
<keyword evidence="4" id="KW-1185">Reference proteome</keyword>
<dbReference type="InterPro" id="IPR008906">
    <property type="entry name" value="HATC_C_dom"/>
</dbReference>
<feature type="region of interest" description="Disordered" evidence="1">
    <location>
        <begin position="92"/>
        <end position="126"/>
    </location>
</feature>
<comment type="caution">
    <text evidence="3">The sequence shown here is derived from an EMBL/GenBank/DDBJ whole genome shotgun (WGS) entry which is preliminary data.</text>
</comment>
<protein>
    <recommendedName>
        <fullName evidence="2">TTF-type domain-containing protein</fullName>
    </recommendedName>
</protein>
<feature type="compositionally biased region" description="Basic and acidic residues" evidence="1">
    <location>
        <begin position="46"/>
        <end position="58"/>
    </location>
</feature>
<dbReference type="OrthoDB" id="6601747at2759"/>
<gene>
    <name evidence="3" type="ORF">PSYICH_LOCUS15759</name>
</gene>
<feature type="compositionally biased region" description="Polar residues" evidence="1">
    <location>
        <begin position="33"/>
        <end position="42"/>
    </location>
</feature>
<feature type="domain" description="TTF-type" evidence="2">
    <location>
        <begin position="171"/>
        <end position="247"/>
    </location>
</feature>
<dbReference type="PANTHER" id="PTHR46289:SF17">
    <property type="entry name" value="HAT C-TERMINAL DIMERISATION DOMAIN-CONTAINING PROTEIN"/>
    <property type="match status" value="1"/>
</dbReference>
<dbReference type="SUPFAM" id="SSF53098">
    <property type="entry name" value="Ribonuclease H-like"/>
    <property type="match status" value="1"/>
</dbReference>
<dbReference type="InterPro" id="IPR052958">
    <property type="entry name" value="IFN-induced_PKR_regulator"/>
</dbReference>
<dbReference type="Proteomes" id="UP001153636">
    <property type="component" value="Unassembled WGS sequence"/>
</dbReference>